<comment type="caution">
    <text evidence="2">The sequence shown here is derived from an EMBL/GenBank/DDBJ whole genome shotgun (WGS) entry which is preliminary data.</text>
</comment>
<keyword evidence="3" id="KW-1185">Reference proteome</keyword>
<dbReference type="OrthoDB" id="425192at2"/>
<dbReference type="AlphaFoldDB" id="A0A1U7HGW1"/>
<evidence type="ECO:0000256" key="1">
    <source>
        <dbReference type="SAM" id="Phobius"/>
    </source>
</evidence>
<keyword evidence="1" id="KW-0812">Transmembrane</keyword>
<gene>
    <name evidence="2" type="ORF">NIES593_11775</name>
</gene>
<keyword evidence="1" id="KW-1133">Transmembrane helix</keyword>
<feature type="transmembrane region" description="Helical" evidence="1">
    <location>
        <begin position="48"/>
        <end position="68"/>
    </location>
</feature>
<dbReference type="Proteomes" id="UP000186868">
    <property type="component" value="Unassembled WGS sequence"/>
</dbReference>
<name>A0A1U7HGW1_9CYAN</name>
<evidence type="ECO:0008006" key="4">
    <source>
        <dbReference type="Google" id="ProtNLM"/>
    </source>
</evidence>
<proteinExistence type="predicted"/>
<feature type="transmembrane region" description="Helical" evidence="1">
    <location>
        <begin position="80"/>
        <end position="99"/>
    </location>
</feature>
<keyword evidence="1" id="KW-0472">Membrane</keyword>
<feature type="transmembrane region" description="Helical" evidence="1">
    <location>
        <begin position="17"/>
        <end position="36"/>
    </location>
</feature>
<organism evidence="2 3">
    <name type="scientific">Hydrococcus rivularis NIES-593</name>
    <dbReference type="NCBI Taxonomy" id="1921803"/>
    <lineage>
        <taxon>Bacteria</taxon>
        <taxon>Bacillati</taxon>
        <taxon>Cyanobacteriota</taxon>
        <taxon>Cyanophyceae</taxon>
        <taxon>Pleurocapsales</taxon>
        <taxon>Hydrococcaceae</taxon>
        <taxon>Hydrococcus</taxon>
    </lineage>
</organism>
<protein>
    <recommendedName>
        <fullName evidence="4">DUF4870 domain-containing protein</fullName>
    </recommendedName>
</protein>
<dbReference type="EMBL" id="MRCB01000012">
    <property type="protein sequence ID" value="OKH22794.1"/>
    <property type="molecule type" value="Genomic_DNA"/>
</dbReference>
<sequence>MKDNDPFKEQKLNKFQLSIYLLPIVGWVPALWTLYWKKGDREQQSVSRLSVTLTLTWLLVYVILWLGAAQTSEFLTLRLLYLNGLLTSGYILTCLGLMIRLWQGKSVRLPGISRVAGEVARKKDM</sequence>
<accession>A0A1U7HGW1</accession>
<evidence type="ECO:0000313" key="2">
    <source>
        <dbReference type="EMBL" id="OKH22794.1"/>
    </source>
</evidence>
<reference evidence="2 3" key="1">
    <citation type="submission" date="2016-11" db="EMBL/GenBank/DDBJ databases">
        <title>Draft Genome Sequences of Nine Cyanobacterial Strains from Diverse Habitats.</title>
        <authorList>
            <person name="Zhu T."/>
            <person name="Hou S."/>
            <person name="Lu X."/>
            <person name="Hess W.R."/>
        </authorList>
    </citation>
    <scope>NUCLEOTIDE SEQUENCE [LARGE SCALE GENOMIC DNA]</scope>
    <source>
        <strain evidence="2 3">NIES-593</strain>
    </source>
</reference>
<dbReference type="STRING" id="1921803.NIES593_11775"/>
<evidence type="ECO:0000313" key="3">
    <source>
        <dbReference type="Proteomes" id="UP000186868"/>
    </source>
</evidence>